<dbReference type="InterPro" id="IPR042204">
    <property type="entry name" value="2Fe-2S-bd_N"/>
</dbReference>
<dbReference type="PIRSF" id="PIRSF037980">
    <property type="entry name" value="SoxA"/>
    <property type="match status" value="1"/>
</dbReference>
<dbReference type="SUPFAM" id="SSF51905">
    <property type="entry name" value="FAD/NAD(P)-binding domain"/>
    <property type="match status" value="1"/>
</dbReference>
<dbReference type="InterPro" id="IPR013977">
    <property type="entry name" value="GcvT_C"/>
</dbReference>
<dbReference type="Gene3D" id="3.50.50.60">
    <property type="entry name" value="FAD/NAD(P)-binding domain"/>
    <property type="match status" value="1"/>
</dbReference>
<dbReference type="Pfam" id="PF08669">
    <property type="entry name" value="GCV_T_C"/>
    <property type="match status" value="1"/>
</dbReference>
<dbReference type="InterPro" id="IPR006222">
    <property type="entry name" value="GCVT_N"/>
</dbReference>
<dbReference type="PANTHER" id="PTHR43757:SF2">
    <property type="entry name" value="AMINOMETHYLTRANSFERASE, MITOCHONDRIAL"/>
    <property type="match status" value="1"/>
</dbReference>
<sequence length="996" mass="106395">MTRSETPSPLPFRLPAGGLIDRSTEIRFSFDGRSYAGHPGDTLASALLANGVRLVGRSFKYHRPRGLLSAGPEEPNGLVELRAGARREPNTRATVAELYDGLEATSQNRWPSLRFDLMSLNQLAAPILSAGFYYKTFMWPAALWEKLYEPMIRRAAGLGRAAEAPDPDRYEKATAHCDVLVVGGGPAGLAAALAAARTGARVILADEDFRLGGRLLAEAQTIDGRPALEWAALAEAELEAAPEVRIFRRTTVFGAYDHGAYGAVERVNDHVATPPAYEPRQRLWRFVAERCVLAAGAIERPLVFPGNDRPGVMLAGAVRTYAHRYGVAAGREAVVFSTGDDALRTARELAAGGVTVAAWVDARREPPDALREAVQELGAPFYPDGAITAVHGRTSIQAVDIRTPLFQTTLECDLVAMSGGWSPTLHLTSHLGGRPVWDEALGAYRPGAPPPGMSVAGAAAGGMTLRECLATGGRLGLEAARAAGFEGTDAPPPVAWPESAAAATLWRGPTGKGKAFVDFQNDVTDADLELAEREGYRSVEHAKRYTTLGMATDQGKTSGVNAVGILAGLRGQGMAETGTTTFRPPYTPVSFGAMGGHHRGKEFRPTRRTAAHAWAAEQGASFVESGVWLRAEWFTRPGETDWMQSCAREVATVRGAVGICDVSTLGKIDIQGPDAAALLDRLYTGTFSTLPVGRARYGLMLREDGFVFDDGTTARLGAEHYLMTTTTANAGKVMQHIEFALQWLWPELDAQAVSVTEQWAQFAVAGPRSRELLARVVAEDVSNEAVPFMAALPVTLPGGVRGRLFRISFSGELAYEIGAPSSYGEALARALMEAGRDLGVAPYGLEALNVMRIEKGHVAGGELNGQTTARDLGLQKMVSTKKDFIGRVMAQRPALVAPDRPALVGWKSADPSVRVSAGAHFLDVGAAASMENDLGYVTAAAWSAHAGGWIGLGLMKHGPERIGETVRAWDAVRGRDTPVTLCAPCFYDPQGERLRG</sequence>
<dbReference type="RefSeq" id="WP_254738878.1">
    <property type="nucleotide sequence ID" value="NZ_JANCLU010000003.1"/>
</dbReference>
<feature type="domain" description="SoxA A3" evidence="5">
    <location>
        <begin position="512"/>
        <end position="595"/>
    </location>
</feature>
<gene>
    <name evidence="6" type="ORF">NK718_04055</name>
</gene>
<evidence type="ECO:0000259" key="5">
    <source>
        <dbReference type="Pfam" id="PF17806"/>
    </source>
</evidence>
<dbReference type="SUPFAM" id="SSF103025">
    <property type="entry name" value="Folate-binding domain"/>
    <property type="match status" value="1"/>
</dbReference>
<protein>
    <submittedName>
        <fullName evidence="6">Sarcosine oxidase subunit alpha family protein</fullName>
    </submittedName>
</protein>
<dbReference type="InterPro" id="IPR006277">
    <property type="entry name" value="Sarcosine_oxidase_asu"/>
</dbReference>
<evidence type="ECO:0000313" key="7">
    <source>
        <dbReference type="Proteomes" id="UP001205890"/>
    </source>
</evidence>
<dbReference type="InterPro" id="IPR029043">
    <property type="entry name" value="GcvT/YgfZ_C"/>
</dbReference>
<evidence type="ECO:0000256" key="1">
    <source>
        <dbReference type="ARBA" id="ARBA00008609"/>
    </source>
</evidence>
<accession>A0ABT1L9A1</accession>
<dbReference type="InterPro" id="IPR027266">
    <property type="entry name" value="TrmE/GcvT-like"/>
</dbReference>
<feature type="domain" description="GCVT N-terminal" evidence="3">
    <location>
        <begin position="612"/>
        <end position="882"/>
    </location>
</feature>
<proteinExistence type="inferred from homology"/>
<keyword evidence="2" id="KW-0560">Oxidoreductase</keyword>
<evidence type="ECO:0000259" key="4">
    <source>
        <dbReference type="Pfam" id="PF08669"/>
    </source>
</evidence>
<dbReference type="PRINTS" id="PR00368">
    <property type="entry name" value="FADPNR"/>
</dbReference>
<dbReference type="SUPFAM" id="SSF101790">
    <property type="entry name" value="Aminomethyltransferase beta-barrel domain"/>
    <property type="match status" value="1"/>
</dbReference>
<reference evidence="6 7" key="1">
    <citation type="submission" date="2022-07" db="EMBL/GenBank/DDBJ databases">
        <authorList>
            <person name="Li W.-J."/>
            <person name="Deng Q.-Q."/>
        </authorList>
    </citation>
    <scope>NUCLEOTIDE SEQUENCE [LARGE SCALE GENOMIC DNA]</scope>
    <source>
        <strain evidence="6 7">SYSU M60028</strain>
    </source>
</reference>
<dbReference type="EMBL" id="JANCLU010000003">
    <property type="protein sequence ID" value="MCP8937676.1"/>
    <property type="molecule type" value="Genomic_DNA"/>
</dbReference>
<comment type="caution">
    <text evidence="6">The sequence shown here is derived from an EMBL/GenBank/DDBJ whole genome shotgun (WGS) entry which is preliminary data.</text>
</comment>
<dbReference type="Gene3D" id="3.30.1360.120">
    <property type="entry name" value="Probable tRNA modification gtpase trme, domain 1"/>
    <property type="match status" value="1"/>
</dbReference>
<feature type="domain" description="Aminomethyltransferase C-terminal" evidence="4">
    <location>
        <begin position="932"/>
        <end position="988"/>
    </location>
</feature>
<evidence type="ECO:0000259" key="3">
    <source>
        <dbReference type="Pfam" id="PF01571"/>
    </source>
</evidence>
<comment type="similarity">
    <text evidence="1">Belongs to the GcvT family.</text>
</comment>
<organism evidence="6 7">
    <name type="scientific">Alsobacter ponti</name>
    <dbReference type="NCBI Taxonomy" id="2962936"/>
    <lineage>
        <taxon>Bacteria</taxon>
        <taxon>Pseudomonadati</taxon>
        <taxon>Pseudomonadota</taxon>
        <taxon>Alphaproteobacteria</taxon>
        <taxon>Hyphomicrobiales</taxon>
        <taxon>Alsobacteraceae</taxon>
        <taxon>Alsobacter</taxon>
    </lineage>
</organism>
<dbReference type="Pfam" id="PF12831">
    <property type="entry name" value="FAD_oxidored"/>
    <property type="match status" value="1"/>
</dbReference>
<dbReference type="Pfam" id="PF13510">
    <property type="entry name" value="Fer2_4"/>
    <property type="match status" value="1"/>
</dbReference>
<evidence type="ECO:0000256" key="2">
    <source>
        <dbReference type="ARBA" id="ARBA00023002"/>
    </source>
</evidence>
<dbReference type="InterPro" id="IPR041117">
    <property type="entry name" value="SoxA_A3"/>
</dbReference>
<keyword evidence="7" id="KW-1185">Reference proteome</keyword>
<dbReference type="Gene3D" id="3.10.20.440">
    <property type="entry name" value="2Fe-2S iron-sulphur cluster binding domain, sarcosine oxidase, alpha subunit, N-terminal domain"/>
    <property type="match status" value="1"/>
</dbReference>
<dbReference type="Pfam" id="PF17806">
    <property type="entry name" value="SO_alpha_A3"/>
    <property type="match status" value="1"/>
</dbReference>
<dbReference type="Pfam" id="PF01571">
    <property type="entry name" value="GCV_T"/>
    <property type="match status" value="1"/>
</dbReference>
<dbReference type="InterPro" id="IPR028896">
    <property type="entry name" value="GcvT/YgfZ/DmdA"/>
</dbReference>
<name>A0ABT1L9A1_9HYPH</name>
<dbReference type="Proteomes" id="UP001205890">
    <property type="component" value="Unassembled WGS sequence"/>
</dbReference>
<dbReference type="InterPro" id="IPR036188">
    <property type="entry name" value="FAD/NAD-bd_sf"/>
</dbReference>
<dbReference type="PRINTS" id="PR00469">
    <property type="entry name" value="PNDRDTASEII"/>
</dbReference>
<evidence type="ECO:0000313" key="6">
    <source>
        <dbReference type="EMBL" id="MCP8937676.1"/>
    </source>
</evidence>
<dbReference type="PANTHER" id="PTHR43757">
    <property type="entry name" value="AMINOMETHYLTRANSFERASE"/>
    <property type="match status" value="1"/>
</dbReference>
<dbReference type="NCBIfam" id="TIGR01372">
    <property type="entry name" value="soxA"/>
    <property type="match status" value="1"/>
</dbReference>